<protein>
    <submittedName>
        <fullName evidence="2">Uncharacterized protein</fullName>
    </submittedName>
</protein>
<organism evidence="2 3">
    <name type="scientific">Drosophila ananassae</name>
    <name type="common">Fruit fly</name>
    <dbReference type="NCBI Taxonomy" id="7217"/>
    <lineage>
        <taxon>Eukaryota</taxon>
        <taxon>Metazoa</taxon>
        <taxon>Ecdysozoa</taxon>
        <taxon>Arthropoda</taxon>
        <taxon>Hexapoda</taxon>
        <taxon>Insecta</taxon>
        <taxon>Pterygota</taxon>
        <taxon>Neoptera</taxon>
        <taxon>Endopterygota</taxon>
        <taxon>Diptera</taxon>
        <taxon>Brachycera</taxon>
        <taxon>Muscomorpha</taxon>
        <taxon>Ephydroidea</taxon>
        <taxon>Drosophilidae</taxon>
        <taxon>Drosophila</taxon>
        <taxon>Sophophora</taxon>
    </lineage>
</organism>
<dbReference type="STRING" id="7217.A0A0P8ZTB9"/>
<reference evidence="2 3" key="1">
    <citation type="journal article" date="2007" name="Nature">
        <title>Evolution of genes and genomes on the Drosophila phylogeny.</title>
        <authorList>
            <consortium name="Drosophila 12 Genomes Consortium"/>
            <person name="Clark A.G."/>
            <person name="Eisen M.B."/>
            <person name="Smith D.R."/>
            <person name="Bergman C.M."/>
            <person name="Oliver B."/>
            <person name="Markow T.A."/>
            <person name="Kaufman T.C."/>
            <person name="Kellis M."/>
            <person name="Gelbart W."/>
            <person name="Iyer V.N."/>
            <person name="Pollard D.A."/>
            <person name="Sackton T.B."/>
            <person name="Larracuente A.M."/>
            <person name="Singh N.D."/>
            <person name="Abad J.P."/>
            <person name="Abt D.N."/>
            <person name="Adryan B."/>
            <person name="Aguade M."/>
            <person name="Akashi H."/>
            <person name="Anderson W.W."/>
            <person name="Aquadro C.F."/>
            <person name="Ardell D.H."/>
            <person name="Arguello R."/>
            <person name="Artieri C.G."/>
            <person name="Barbash D.A."/>
            <person name="Barker D."/>
            <person name="Barsanti P."/>
            <person name="Batterham P."/>
            <person name="Batzoglou S."/>
            <person name="Begun D."/>
            <person name="Bhutkar A."/>
            <person name="Blanco E."/>
            <person name="Bosak S.A."/>
            <person name="Bradley R.K."/>
            <person name="Brand A.D."/>
            <person name="Brent M.R."/>
            <person name="Brooks A.N."/>
            <person name="Brown R.H."/>
            <person name="Butlin R.K."/>
            <person name="Caggese C."/>
            <person name="Calvi B.R."/>
            <person name="Bernardo de Carvalho A."/>
            <person name="Caspi A."/>
            <person name="Castrezana S."/>
            <person name="Celniker S.E."/>
            <person name="Chang J.L."/>
            <person name="Chapple C."/>
            <person name="Chatterji S."/>
            <person name="Chinwalla A."/>
            <person name="Civetta A."/>
            <person name="Clifton S.W."/>
            <person name="Comeron J.M."/>
            <person name="Costello J.C."/>
            <person name="Coyne J.A."/>
            <person name="Daub J."/>
            <person name="David R.G."/>
            <person name="Delcher A.L."/>
            <person name="Delehaunty K."/>
            <person name="Do C.B."/>
            <person name="Ebling H."/>
            <person name="Edwards K."/>
            <person name="Eickbush T."/>
            <person name="Evans J.D."/>
            <person name="Filipski A."/>
            <person name="Findeiss S."/>
            <person name="Freyhult E."/>
            <person name="Fulton L."/>
            <person name="Fulton R."/>
            <person name="Garcia A.C."/>
            <person name="Gardiner A."/>
            <person name="Garfield D.A."/>
            <person name="Garvin B.E."/>
            <person name="Gibson G."/>
            <person name="Gilbert D."/>
            <person name="Gnerre S."/>
            <person name="Godfrey J."/>
            <person name="Good R."/>
            <person name="Gotea V."/>
            <person name="Gravely B."/>
            <person name="Greenberg A.J."/>
            <person name="Griffiths-Jones S."/>
            <person name="Gross S."/>
            <person name="Guigo R."/>
            <person name="Gustafson E.A."/>
            <person name="Haerty W."/>
            <person name="Hahn M.W."/>
            <person name="Halligan D.L."/>
            <person name="Halpern A.L."/>
            <person name="Halter G.M."/>
            <person name="Han M.V."/>
            <person name="Heger A."/>
            <person name="Hillier L."/>
            <person name="Hinrichs A.S."/>
            <person name="Holmes I."/>
            <person name="Hoskins R.A."/>
            <person name="Hubisz M.J."/>
            <person name="Hultmark D."/>
            <person name="Huntley M.A."/>
            <person name="Jaffe D.B."/>
            <person name="Jagadeeshan S."/>
            <person name="Jeck W.R."/>
            <person name="Johnson J."/>
            <person name="Jones C.D."/>
            <person name="Jordan W.C."/>
            <person name="Karpen G.H."/>
            <person name="Kataoka E."/>
            <person name="Keightley P.D."/>
            <person name="Kheradpour P."/>
            <person name="Kirkness E.F."/>
            <person name="Koerich L.B."/>
            <person name="Kristiansen K."/>
            <person name="Kudrna D."/>
            <person name="Kulathinal R.J."/>
            <person name="Kumar S."/>
            <person name="Kwok R."/>
            <person name="Lander E."/>
            <person name="Langley C.H."/>
            <person name="Lapoint R."/>
            <person name="Lazzaro B.P."/>
            <person name="Lee S.J."/>
            <person name="Levesque L."/>
            <person name="Li R."/>
            <person name="Lin C.F."/>
            <person name="Lin M.F."/>
            <person name="Lindblad-Toh K."/>
            <person name="Llopart A."/>
            <person name="Long M."/>
            <person name="Low L."/>
            <person name="Lozovsky E."/>
            <person name="Lu J."/>
            <person name="Luo M."/>
            <person name="Machado C.A."/>
            <person name="Makalowski W."/>
            <person name="Marzo M."/>
            <person name="Matsuda M."/>
            <person name="Matzkin L."/>
            <person name="McAllister B."/>
            <person name="McBride C.S."/>
            <person name="McKernan B."/>
            <person name="McKernan K."/>
            <person name="Mendez-Lago M."/>
            <person name="Minx P."/>
            <person name="Mollenhauer M.U."/>
            <person name="Montooth K."/>
            <person name="Mount S.M."/>
            <person name="Mu X."/>
            <person name="Myers E."/>
            <person name="Negre B."/>
            <person name="Newfeld S."/>
            <person name="Nielsen R."/>
            <person name="Noor M.A."/>
            <person name="O'Grady P."/>
            <person name="Pachter L."/>
            <person name="Papaceit M."/>
            <person name="Parisi M.J."/>
            <person name="Parisi M."/>
            <person name="Parts L."/>
            <person name="Pedersen J.S."/>
            <person name="Pesole G."/>
            <person name="Phillippy A.M."/>
            <person name="Ponting C.P."/>
            <person name="Pop M."/>
            <person name="Porcelli D."/>
            <person name="Powell J.R."/>
            <person name="Prohaska S."/>
            <person name="Pruitt K."/>
            <person name="Puig M."/>
            <person name="Quesneville H."/>
            <person name="Ram K.R."/>
            <person name="Rand D."/>
            <person name="Rasmussen M.D."/>
            <person name="Reed L.K."/>
            <person name="Reenan R."/>
            <person name="Reily A."/>
            <person name="Remington K.A."/>
            <person name="Rieger T.T."/>
            <person name="Ritchie M.G."/>
            <person name="Robin C."/>
            <person name="Rogers Y.H."/>
            <person name="Rohde C."/>
            <person name="Rozas J."/>
            <person name="Rubenfield M.J."/>
            <person name="Ruiz A."/>
            <person name="Russo S."/>
            <person name="Salzberg S.L."/>
            <person name="Sanchez-Gracia A."/>
            <person name="Saranga D.J."/>
            <person name="Sato H."/>
            <person name="Schaeffer S.W."/>
            <person name="Schatz M.C."/>
            <person name="Schlenke T."/>
            <person name="Schwartz R."/>
            <person name="Segarra C."/>
            <person name="Singh R.S."/>
            <person name="Sirot L."/>
            <person name="Sirota M."/>
            <person name="Sisneros N.B."/>
            <person name="Smith C.D."/>
            <person name="Smith T.F."/>
            <person name="Spieth J."/>
            <person name="Stage D.E."/>
            <person name="Stark A."/>
            <person name="Stephan W."/>
            <person name="Strausberg R.L."/>
            <person name="Strempel S."/>
            <person name="Sturgill D."/>
            <person name="Sutton G."/>
            <person name="Sutton G.G."/>
            <person name="Tao W."/>
            <person name="Teichmann S."/>
            <person name="Tobari Y.N."/>
            <person name="Tomimura Y."/>
            <person name="Tsolas J.M."/>
            <person name="Valente V.L."/>
            <person name="Venter E."/>
            <person name="Venter J.C."/>
            <person name="Vicario S."/>
            <person name="Vieira F.G."/>
            <person name="Vilella A.J."/>
            <person name="Villasante A."/>
            <person name="Walenz B."/>
            <person name="Wang J."/>
            <person name="Wasserman M."/>
            <person name="Watts T."/>
            <person name="Wilson D."/>
            <person name="Wilson R.K."/>
            <person name="Wing R.A."/>
            <person name="Wolfner M.F."/>
            <person name="Wong A."/>
            <person name="Wong G.K."/>
            <person name="Wu C.I."/>
            <person name="Wu G."/>
            <person name="Yamamoto D."/>
            <person name="Yang H.P."/>
            <person name="Yang S.P."/>
            <person name="Yorke J.A."/>
            <person name="Yoshida K."/>
            <person name="Zdobnov E."/>
            <person name="Zhang P."/>
            <person name="Zhang Y."/>
            <person name="Zimin A.V."/>
            <person name="Baldwin J."/>
            <person name="Abdouelleil A."/>
            <person name="Abdulkadir J."/>
            <person name="Abebe A."/>
            <person name="Abera B."/>
            <person name="Abreu J."/>
            <person name="Acer S.C."/>
            <person name="Aftuck L."/>
            <person name="Alexander A."/>
            <person name="An P."/>
            <person name="Anderson E."/>
            <person name="Anderson S."/>
            <person name="Arachi H."/>
            <person name="Azer M."/>
            <person name="Bachantsang P."/>
            <person name="Barry A."/>
            <person name="Bayul T."/>
            <person name="Berlin A."/>
            <person name="Bessette D."/>
            <person name="Bloom T."/>
            <person name="Blye J."/>
            <person name="Boguslavskiy L."/>
            <person name="Bonnet C."/>
            <person name="Boukhgalter B."/>
            <person name="Bourzgui I."/>
            <person name="Brown A."/>
            <person name="Cahill P."/>
            <person name="Channer S."/>
            <person name="Cheshatsang Y."/>
            <person name="Chuda L."/>
            <person name="Citroen M."/>
            <person name="Collymore A."/>
            <person name="Cooke P."/>
            <person name="Costello M."/>
            <person name="D'Aco K."/>
            <person name="Daza R."/>
            <person name="De Haan G."/>
            <person name="DeGray S."/>
            <person name="DeMaso C."/>
            <person name="Dhargay N."/>
            <person name="Dooley K."/>
            <person name="Dooley E."/>
            <person name="Doricent M."/>
            <person name="Dorje P."/>
            <person name="Dorjee K."/>
            <person name="Dupes A."/>
            <person name="Elong R."/>
            <person name="Falk J."/>
            <person name="Farina A."/>
            <person name="Faro S."/>
            <person name="Ferguson D."/>
            <person name="Fisher S."/>
            <person name="Foley C.D."/>
            <person name="Franke A."/>
            <person name="Friedrich D."/>
            <person name="Gadbois L."/>
            <person name="Gearin G."/>
            <person name="Gearin C.R."/>
            <person name="Giannoukos G."/>
            <person name="Goode T."/>
            <person name="Graham J."/>
            <person name="Grandbois E."/>
            <person name="Grewal S."/>
            <person name="Gyaltsen K."/>
            <person name="Hafez N."/>
            <person name="Hagos B."/>
            <person name="Hall J."/>
            <person name="Henson C."/>
            <person name="Hollinger A."/>
            <person name="Honan T."/>
            <person name="Huard M.D."/>
            <person name="Hughes L."/>
            <person name="Hurhula B."/>
            <person name="Husby M.E."/>
            <person name="Kamat A."/>
            <person name="Kanga B."/>
            <person name="Kashin S."/>
            <person name="Khazanovich D."/>
            <person name="Kisner P."/>
            <person name="Lance K."/>
            <person name="Lara M."/>
            <person name="Lee W."/>
            <person name="Lennon N."/>
            <person name="Letendre F."/>
            <person name="LeVine R."/>
            <person name="Lipovsky A."/>
            <person name="Liu X."/>
            <person name="Liu J."/>
            <person name="Liu S."/>
            <person name="Lokyitsang T."/>
            <person name="Lokyitsang Y."/>
            <person name="Lubonja R."/>
            <person name="Lui A."/>
            <person name="MacDonald P."/>
            <person name="Magnisalis V."/>
            <person name="Maru K."/>
            <person name="Matthews C."/>
            <person name="McCusker W."/>
            <person name="McDonough S."/>
            <person name="Mehta T."/>
            <person name="Meldrim J."/>
            <person name="Meneus L."/>
            <person name="Mihai O."/>
            <person name="Mihalev A."/>
            <person name="Mihova T."/>
            <person name="Mittelman R."/>
            <person name="Mlenga V."/>
            <person name="Montmayeur A."/>
            <person name="Mulrain L."/>
            <person name="Navidi A."/>
            <person name="Naylor J."/>
            <person name="Negash T."/>
            <person name="Nguyen T."/>
            <person name="Nguyen N."/>
            <person name="Nicol R."/>
            <person name="Norbu C."/>
            <person name="Norbu N."/>
            <person name="Novod N."/>
            <person name="O'Neill B."/>
            <person name="Osman S."/>
            <person name="Markiewicz E."/>
            <person name="Oyono O.L."/>
            <person name="Patti C."/>
            <person name="Phunkhang P."/>
            <person name="Pierre F."/>
            <person name="Priest M."/>
            <person name="Raghuraman S."/>
            <person name="Rege F."/>
            <person name="Reyes R."/>
            <person name="Rise C."/>
            <person name="Rogov P."/>
            <person name="Ross K."/>
            <person name="Ryan E."/>
            <person name="Settipalli S."/>
            <person name="Shea T."/>
            <person name="Sherpa N."/>
            <person name="Shi L."/>
            <person name="Shih D."/>
            <person name="Sparrow T."/>
            <person name="Spaulding J."/>
            <person name="Stalker J."/>
            <person name="Stange-Thomann N."/>
            <person name="Stavropoulos S."/>
            <person name="Stone C."/>
            <person name="Strader C."/>
            <person name="Tesfaye S."/>
            <person name="Thomson T."/>
            <person name="Thoulutsang Y."/>
            <person name="Thoulutsang D."/>
            <person name="Topham K."/>
            <person name="Topping I."/>
            <person name="Tsamla T."/>
            <person name="Vassiliev H."/>
            <person name="Vo A."/>
            <person name="Wangchuk T."/>
            <person name="Wangdi T."/>
            <person name="Weiand M."/>
            <person name="Wilkinson J."/>
            <person name="Wilson A."/>
            <person name="Yadav S."/>
            <person name="Young G."/>
            <person name="Yu Q."/>
            <person name="Zembek L."/>
            <person name="Zhong D."/>
            <person name="Zimmer A."/>
            <person name="Zwirko Z."/>
            <person name="Jaffe D.B."/>
            <person name="Alvarez P."/>
            <person name="Brockman W."/>
            <person name="Butler J."/>
            <person name="Chin C."/>
            <person name="Gnerre S."/>
            <person name="Grabherr M."/>
            <person name="Kleber M."/>
            <person name="Mauceli E."/>
            <person name="MacCallum I."/>
        </authorList>
    </citation>
    <scope>NUCLEOTIDE SEQUENCE [LARGE SCALE GENOMIC DNA]</scope>
    <source>
        <strain evidence="3">Tucson 14024-0371.13</strain>
    </source>
</reference>
<evidence type="ECO:0000256" key="1">
    <source>
        <dbReference type="SAM" id="SignalP"/>
    </source>
</evidence>
<keyword evidence="1" id="KW-0732">Signal</keyword>
<dbReference type="EMBL" id="CH902618">
    <property type="protein sequence ID" value="KPU77777.1"/>
    <property type="molecule type" value="Genomic_DNA"/>
</dbReference>
<feature type="signal peptide" evidence="1">
    <location>
        <begin position="1"/>
        <end position="19"/>
    </location>
</feature>
<evidence type="ECO:0000313" key="2">
    <source>
        <dbReference type="EMBL" id="KPU77777.1"/>
    </source>
</evidence>
<sequence length="88" mass="9778">MEIFKILIFIVFTFLGVNSKCPTFVPYISDPHCGFGETCNSDGINKWTVHIKECHMKEAGLPPFLKIVEGPCPEGDKPQCPGLIPINK</sequence>
<name>A0A0P8ZTB9_DROAN</name>
<accession>A0A0P8ZTB9</accession>
<dbReference type="Proteomes" id="UP000007801">
    <property type="component" value="Unassembled WGS sequence"/>
</dbReference>
<dbReference type="KEGG" id="dan:26515537"/>
<keyword evidence="3" id="KW-1185">Reference proteome</keyword>
<dbReference type="GeneID" id="26515537"/>
<evidence type="ECO:0000313" key="3">
    <source>
        <dbReference type="Proteomes" id="UP000007801"/>
    </source>
</evidence>
<proteinExistence type="predicted"/>
<dbReference type="FunCoup" id="A0A0P8ZTB9">
    <property type="interactions" value="25"/>
</dbReference>
<gene>
    <name evidence="2" type="primary">Dana\GF28128</name>
    <name evidence="2" type="ORF">GF28128</name>
</gene>
<dbReference type="InParanoid" id="A0A0P8ZTB9"/>
<feature type="chain" id="PRO_5006154970" evidence="1">
    <location>
        <begin position="20"/>
        <end position="88"/>
    </location>
</feature>
<dbReference type="AlphaFoldDB" id="A0A0P8ZTB9"/>